<evidence type="ECO:0000313" key="7">
    <source>
        <dbReference type="EMBL" id="CEM33661.1"/>
    </source>
</evidence>
<keyword evidence="3" id="KW-0677">Repeat</keyword>
<dbReference type="PROSITE" id="PS01187">
    <property type="entry name" value="EGF_CA"/>
    <property type="match status" value="1"/>
</dbReference>
<dbReference type="InterPro" id="IPR001881">
    <property type="entry name" value="EGF-like_Ca-bd_dom"/>
</dbReference>
<dbReference type="Gene3D" id="2.60.120.260">
    <property type="entry name" value="Galactose-binding domain-like"/>
    <property type="match status" value="3"/>
</dbReference>
<dbReference type="AlphaFoldDB" id="A0A0G4GSQ9"/>
<dbReference type="CDD" id="cd00054">
    <property type="entry name" value="EGF_CA"/>
    <property type="match status" value="2"/>
</dbReference>
<sequence length="819" mass="85970">MVVYGSTDGSSWVELGSYAGETAWTSLEQKTFSVNTTLGAFNYFKFNVRKNAGFADNRVSIADIELIGTVLDLCGGGSHNCDGNATCTNAGSSFTCTCNSGFTGDGVSSCSALTLIPPADIGRGDTWTKDATETHNSVYTLYKDYSGSVCGGRYRAKTNVAWYNDAGSGGGFATNEWPISGAFDGVVGDAQQRSGFTTADNTLPGTNAASDADIQAILQTPCLFTLHQYAVQGRNGAGSQYQTPSKMSVSGSLDCTGTWTELGSYEGEINWSSDETRSFTANKTLGAFNCFRFTGKRVSQDEEGSISSNHAMTIGDISLYGVEMTTELPPPDIGDGDTWTKDGSFTYDSLHTFYKVYTGAVCPGLYRAMSNTAWYLDSGTTTFASDERAPSGVFDKRVGADGVTASGFTTDGAVANSGTSSGTDVSVEVVLQIPCSFTMTSFSIEARDETTAPARSPSKMTVSGSTDGTAWTSIASFSGETSWSRAETKIFCTDSAASSFNYFLFSTNKVTNSADKPVSIGEIRLYGMVSIDLDECTLNTHNCGGNATCTDTTDSFTCACNSGFTGNGTDCSDIDECSTSVHDCHANSTCNDTVGSFECLCNDGWTGNGVNCTVLVPPSDIGAAPTWTKDGAVTYGGFHTFYTDSASGGECAGRYRVRTNTSWYQATGASGGLGSNEWPPSGAFDNALAASNTQTGWANTLQCTEAADCNAELILETPCSLAVSTFWIQANTASTLGTPSAVTLSGSSDSGSTWTELGTFSGETGFTQAETRNFTADSTLGAYNWFKFFIKRNGRPANAPNLATMSGAGLYGRPVEAGS</sequence>
<protein>
    <recommendedName>
        <fullName evidence="6">EGF-like domain-containing protein</fullName>
    </recommendedName>
</protein>
<organism evidence="7">
    <name type="scientific">Chromera velia CCMP2878</name>
    <dbReference type="NCBI Taxonomy" id="1169474"/>
    <lineage>
        <taxon>Eukaryota</taxon>
        <taxon>Sar</taxon>
        <taxon>Alveolata</taxon>
        <taxon>Colpodellida</taxon>
        <taxon>Chromeraceae</taxon>
        <taxon>Chromera</taxon>
    </lineage>
</organism>
<dbReference type="SUPFAM" id="SSF57184">
    <property type="entry name" value="Growth factor receptor domain"/>
    <property type="match status" value="1"/>
</dbReference>
<dbReference type="InterPro" id="IPR018097">
    <property type="entry name" value="EGF_Ca-bd_CS"/>
</dbReference>
<name>A0A0G4GSQ9_9ALVE</name>
<dbReference type="SUPFAM" id="SSF49785">
    <property type="entry name" value="Galactose-binding domain-like"/>
    <property type="match status" value="1"/>
</dbReference>
<reference evidence="7" key="1">
    <citation type="submission" date="2014-11" db="EMBL/GenBank/DDBJ databases">
        <authorList>
            <person name="Otto D Thomas"/>
            <person name="Naeem Raeece"/>
        </authorList>
    </citation>
    <scope>NUCLEOTIDE SEQUENCE</scope>
</reference>
<dbReference type="InterPro" id="IPR024731">
    <property type="entry name" value="NELL2-like_EGF"/>
</dbReference>
<feature type="domain" description="EGF-like" evidence="6">
    <location>
        <begin position="573"/>
        <end position="613"/>
    </location>
</feature>
<gene>
    <name evidence="7" type="ORF">Cvel_23214</name>
</gene>
<dbReference type="InterPro" id="IPR008979">
    <property type="entry name" value="Galactose-bd-like_sf"/>
</dbReference>
<dbReference type="GO" id="GO:0005509">
    <property type="term" value="F:calcium ion binding"/>
    <property type="evidence" value="ECO:0007669"/>
    <property type="project" value="InterPro"/>
</dbReference>
<dbReference type="InterPro" id="IPR009030">
    <property type="entry name" value="Growth_fac_rcpt_cys_sf"/>
</dbReference>
<dbReference type="SMART" id="SM00179">
    <property type="entry name" value="EGF_CA"/>
    <property type="match status" value="3"/>
</dbReference>
<dbReference type="InterPro" id="IPR049883">
    <property type="entry name" value="NOTCH1_EGF-like"/>
</dbReference>
<keyword evidence="1 5" id="KW-0245">EGF-like domain</keyword>
<dbReference type="CDD" id="cd00053">
    <property type="entry name" value="EGF"/>
    <property type="match status" value="1"/>
</dbReference>
<dbReference type="Pfam" id="PF12947">
    <property type="entry name" value="EGF_3"/>
    <property type="match status" value="2"/>
</dbReference>
<dbReference type="PROSITE" id="PS00010">
    <property type="entry name" value="ASX_HYDROXYL"/>
    <property type="match status" value="3"/>
</dbReference>
<dbReference type="PANTHER" id="PTHR24039">
    <property type="entry name" value="FIBRILLIN-RELATED"/>
    <property type="match status" value="1"/>
</dbReference>
<evidence type="ECO:0000256" key="5">
    <source>
        <dbReference type="PROSITE-ProRule" id="PRU00076"/>
    </source>
</evidence>
<proteinExistence type="predicted"/>
<accession>A0A0G4GSQ9</accession>
<dbReference type="VEuPathDB" id="CryptoDB:Cvel_23214"/>
<dbReference type="EMBL" id="CDMZ01001510">
    <property type="protein sequence ID" value="CEM33661.1"/>
    <property type="molecule type" value="Genomic_DNA"/>
</dbReference>
<dbReference type="PROSITE" id="PS01186">
    <property type="entry name" value="EGF_2"/>
    <property type="match status" value="3"/>
</dbReference>
<dbReference type="PROSITE" id="PS50026">
    <property type="entry name" value="EGF_3"/>
    <property type="match status" value="3"/>
</dbReference>
<dbReference type="PANTHER" id="PTHR24039:SF58">
    <property type="entry name" value="EGF-LIKE DOMAIN-CONTAINING PROTEIN"/>
    <property type="match status" value="1"/>
</dbReference>
<dbReference type="FunFam" id="2.10.25.10:FF:000038">
    <property type="entry name" value="Fibrillin 2"/>
    <property type="match status" value="2"/>
</dbReference>
<comment type="caution">
    <text evidence="5">Lacks conserved residue(s) required for the propagation of feature annotation.</text>
</comment>
<evidence type="ECO:0000256" key="2">
    <source>
        <dbReference type="ARBA" id="ARBA00022729"/>
    </source>
</evidence>
<dbReference type="SMART" id="SM00181">
    <property type="entry name" value="EGF"/>
    <property type="match status" value="3"/>
</dbReference>
<dbReference type="PhylomeDB" id="A0A0G4GSQ9"/>
<dbReference type="InterPro" id="IPR000152">
    <property type="entry name" value="EGF-type_Asp/Asn_hydroxyl_site"/>
</dbReference>
<dbReference type="InterPro" id="IPR000742">
    <property type="entry name" value="EGF"/>
</dbReference>
<keyword evidence="4" id="KW-1015">Disulfide bond</keyword>
<dbReference type="Gene3D" id="2.10.25.10">
    <property type="entry name" value="Laminin"/>
    <property type="match status" value="3"/>
</dbReference>
<keyword evidence="2" id="KW-0732">Signal</keyword>
<dbReference type="Pfam" id="PF07645">
    <property type="entry name" value="EGF_CA"/>
    <property type="match status" value="1"/>
</dbReference>
<evidence type="ECO:0000256" key="3">
    <source>
        <dbReference type="ARBA" id="ARBA00022737"/>
    </source>
</evidence>
<feature type="domain" description="EGF-like" evidence="6">
    <location>
        <begin position="532"/>
        <end position="572"/>
    </location>
</feature>
<evidence type="ECO:0000256" key="4">
    <source>
        <dbReference type="ARBA" id="ARBA00023157"/>
    </source>
</evidence>
<feature type="domain" description="EGF-like" evidence="6">
    <location>
        <begin position="70"/>
        <end position="111"/>
    </location>
</feature>
<evidence type="ECO:0000256" key="1">
    <source>
        <dbReference type="ARBA" id="ARBA00022536"/>
    </source>
</evidence>
<evidence type="ECO:0000259" key="6">
    <source>
        <dbReference type="PROSITE" id="PS50026"/>
    </source>
</evidence>